<keyword evidence="2" id="KW-1185">Reference proteome</keyword>
<evidence type="ECO:0000313" key="1">
    <source>
        <dbReference type="EMBL" id="MCP1997698.1"/>
    </source>
</evidence>
<evidence type="ECO:0000313" key="2">
    <source>
        <dbReference type="Proteomes" id="UP001205486"/>
    </source>
</evidence>
<sequence length="87" mass="9448">MIAKLLVILIGIALDSRLLEGAVHSLNWPLVQGHPIVGAIASGPRRIVNAERTKPQMTSLRCDGYEVLPSFTFKPLHMRGAPAYCGI</sequence>
<organism evidence="1 2">
    <name type="scientific">Nitrobacter winogradskyi</name>
    <name type="common">Nitrobacter agilis</name>
    <dbReference type="NCBI Taxonomy" id="913"/>
    <lineage>
        <taxon>Bacteria</taxon>
        <taxon>Pseudomonadati</taxon>
        <taxon>Pseudomonadota</taxon>
        <taxon>Alphaproteobacteria</taxon>
        <taxon>Hyphomicrobiales</taxon>
        <taxon>Nitrobacteraceae</taxon>
        <taxon>Nitrobacter</taxon>
    </lineage>
</organism>
<dbReference type="EMBL" id="JALJZS010000001">
    <property type="protein sequence ID" value="MCP1997698.1"/>
    <property type="molecule type" value="Genomic_DNA"/>
</dbReference>
<accession>A0ACC6ACY8</accession>
<protein>
    <submittedName>
        <fullName evidence="1">Uncharacterized protein</fullName>
    </submittedName>
</protein>
<reference evidence="1" key="1">
    <citation type="submission" date="2022-03" db="EMBL/GenBank/DDBJ databases">
        <title>Interactions between chemoautotrophic and heterotrophic bacteria.</title>
        <authorList>
            <person name="Santoro A."/>
        </authorList>
    </citation>
    <scope>NUCLEOTIDE SEQUENCE</scope>
    <source>
        <strain evidence="1">Nb-106</strain>
    </source>
</reference>
<proteinExistence type="predicted"/>
<dbReference type="Proteomes" id="UP001205486">
    <property type="component" value="Unassembled WGS sequence"/>
</dbReference>
<comment type="caution">
    <text evidence="1">The sequence shown here is derived from an EMBL/GenBank/DDBJ whole genome shotgun (WGS) entry which is preliminary data.</text>
</comment>
<name>A0ACC6ACY8_NITWI</name>
<gene>
    <name evidence="1" type="ORF">J2S34_000120</name>
</gene>